<sequence>MRNITQFLNRFYLELNDVFSANCDDYDSLERVMVPKPIPNNETENDQDSASNDGRGQTNIDNNSTIIEGCEKIEGCANSKVSSTLIKIPRREEHKSFTFPILKMLYVGGGKQYITHRNMPHMDYYHPVEIKETASRLEFYTLFNKKPFFARNFGKVKSIFDSLGLLAIRKGFDCMTIKHILMEKTHLGAGVKNLFHNKIYYKTLEVTTIFYNPVLASYVYCSFVSVIQTGVACTVWYKLIPCGTDPMIFPDEIRSITIEKFTQESPVVEGYQHITYLLTNDIQDTVLDLFRNDETFTSIVNINEYNQELLQEEKHLKCMAGYCTAILICMYITFQLVNSGGGLVEVDNLSLLCWANQWLPFLLT</sequence>
<feature type="compositionally biased region" description="Polar residues" evidence="1">
    <location>
        <begin position="48"/>
        <end position="61"/>
    </location>
</feature>
<protein>
    <submittedName>
        <fullName evidence="2">Mitochondrial atp9</fullName>
    </submittedName>
</protein>
<proteinExistence type="predicted"/>
<organism evidence="2">
    <name type="scientific">Lolium perenne</name>
    <name type="common">Perennial ryegrass</name>
    <dbReference type="NCBI Taxonomy" id="4522"/>
    <lineage>
        <taxon>Eukaryota</taxon>
        <taxon>Viridiplantae</taxon>
        <taxon>Streptophyta</taxon>
        <taxon>Embryophyta</taxon>
        <taxon>Tracheophyta</taxon>
        <taxon>Spermatophyta</taxon>
        <taxon>Magnoliopsida</taxon>
        <taxon>Liliopsida</taxon>
        <taxon>Poales</taxon>
        <taxon>Poaceae</taxon>
        <taxon>BOP clade</taxon>
        <taxon>Pooideae</taxon>
        <taxon>Poodae</taxon>
        <taxon>Poeae</taxon>
        <taxon>Poeae Chloroplast Group 2 (Poeae type)</taxon>
        <taxon>Loliodinae</taxon>
        <taxon>Loliinae</taxon>
        <taxon>Lolium</taxon>
    </lineage>
</organism>
<dbReference type="EMBL" id="AM998372">
    <property type="protein sequence ID" value="CAQ52963.1"/>
    <property type="molecule type" value="Genomic_DNA"/>
</dbReference>
<accession>B2RGE0</accession>
<feature type="region of interest" description="Disordered" evidence="1">
    <location>
        <begin position="36"/>
        <end position="61"/>
    </location>
</feature>
<dbReference type="AlphaFoldDB" id="B2RGE0"/>
<geneLocation type="mitochondrion" evidence="2"/>
<evidence type="ECO:0000256" key="1">
    <source>
        <dbReference type="SAM" id="MobiDB-lite"/>
    </source>
</evidence>
<keyword evidence="2" id="KW-0496">Mitochondrion</keyword>
<evidence type="ECO:0000313" key="2">
    <source>
        <dbReference type="EMBL" id="CAQ52963.1"/>
    </source>
</evidence>
<reference evidence="2" key="1">
    <citation type="journal article" date="2008" name="Theor. Appl. Genet.">
        <title>The mitochondrial genome of a cytoplasmic male sterile line of perennial ryegrass (Lolium perenne L.) contains an integrated linear plasmid-like element.</title>
        <authorList>
            <person name="McDermott P."/>
            <person name="Connolly V."/>
            <person name="Kavanagh T.A."/>
        </authorList>
    </citation>
    <scope>NUCLEOTIDE SEQUENCE</scope>
    <source>
        <tissue evidence="2">Leaf</tissue>
    </source>
</reference>
<name>B2RGE0_LOLPR</name>